<dbReference type="PANTHER" id="PTHR31909:SF2">
    <property type="entry name" value="RIKEN CDNA 2410004P03 GENE"/>
    <property type="match status" value="1"/>
</dbReference>
<reference evidence="2" key="1">
    <citation type="journal article" date="2022" name="bioRxiv">
        <title>Sequencing and chromosome-scale assembly of the giantPleurodeles waltlgenome.</title>
        <authorList>
            <person name="Brown T."/>
            <person name="Elewa A."/>
            <person name="Iarovenko S."/>
            <person name="Subramanian E."/>
            <person name="Araus A.J."/>
            <person name="Petzold A."/>
            <person name="Susuki M."/>
            <person name="Suzuki K.-i.T."/>
            <person name="Hayashi T."/>
            <person name="Toyoda A."/>
            <person name="Oliveira C."/>
            <person name="Osipova E."/>
            <person name="Leigh N.D."/>
            <person name="Simon A."/>
            <person name="Yun M.H."/>
        </authorList>
    </citation>
    <scope>NUCLEOTIDE SEQUENCE</scope>
    <source>
        <strain evidence="2">20211129_DDA</strain>
        <tissue evidence="2">Liver</tissue>
    </source>
</reference>
<sequence length="146" mass="16916">MAVPYSYFDKNNLNQNSSLTRGREAASQSQQKGARAPQQKDEAARREDQVRQDHTWREFVNAERRAGRRWEEHWGFLKAYDSMGNEKEQEQLPEYIPVFSDKVPNTTNQVIGSRMDTDFGKALMNMEYILLSGNQKKKLGTELVPC</sequence>
<feature type="compositionally biased region" description="Basic and acidic residues" evidence="1">
    <location>
        <begin position="38"/>
        <end position="51"/>
    </location>
</feature>
<evidence type="ECO:0000313" key="3">
    <source>
        <dbReference type="Proteomes" id="UP001066276"/>
    </source>
</evidence>
<comment type="caution">
    <text evidence="2">The sequence shown here is derived from an EMBL/GenBank/DDBJ whole genome shotgun (WGS) entry which is preliminary data.</text>
</comment>
<feature type="region of interest" description="Disordered" evidence="1">
    <location>
        <begin position="1"/>
        <end position="51"/>
    </location>
</feature>
<dbReference type="PANTHER" id="PTHR31909">
    <property type="entry name" value="CHROMOSOME 20 ORF85 FAMILY MEMBER"/>
    <property type="match status" value="1"/>
</dbReference>
<evidence type="ECO:0000256" key="1">
    <source>
        <dbReference type="SAM" id="MobiDB-lite"/>
    </source>
</evidence>
<dbReference type="InterPro" id="IPR020339">
    <property type="entry name" value="C20orf85-like"/>
</dbReference>
<dbReference type="AlphaFoldDB" id="A0AAV7RCC2"/>
<dbReference type="EMBL" id="JANPWB010000009">
    <property type="protein sequence ID" value="KAJ1149753.1"/>
    <property type="molecule type" value="Genomic_DNA"/>
</dbReference>
<name>A0AAV7RCC2_PLEWA</name>
<proteinExistence type="predicted"/>
<gene>
    <name evidence="2" type="ORF">NDU88_002558</name>
</gene>
<keyword evidence="3" id="KW-1185">Reference proteome</keyword>
<organism evidence="2 3">
    <name type="scientific">Pleurodeles waltl</name>
    <name type="common">Iberian ribbed newt</name>
    <dbReference type="NCBI Taxonomy" id="8319"/>
    <lineage>
        <taxon>Eukaryota</taxon>
        <taxon>Metazoa</taxon>
        <taxon>Chordata</taxon>
        <taxon>Craniata</taxon>
        <taxon>Vertebrata</taxon>
        <taxon>Euteleostomi</taxon>
        <taxon>Amphibia</taxon>
        <taxon>Batrachia</taxon>
        <taxon>Caudata</taxon>
        <taxon>Salamandroidea</taxon>
        <taxon>Salamandridae</taxon>
        <taxon>Pleurodelinae</taxon>
        <taxon>Pleurodeles</taxon>
    </lineage>
</organism>
<protein>
    <submittedName>
        <fullName evidence="2">Uncharacterized protein</fullName>
    </submittedName>
</protein>
<feature type="compositionally biased region" description="Polar residues" evidence="1">
    <location>
        <begin position="9"/>
        <end position="32"/>
    </location>
</feature>
<dbReference type="Pfam" id="PF14945">
    <property type="entry name" value="LLC1"/>
    <property type="match status" value="1"/>
</dbReference>
<evidence type="ECO:0000313" key="2">
    <source>
        <dbReference type="EMBL" id="KAJ1149753.1"/>
    </source>
</evidence>
<dbReference type="Proteomes" id="UP001066276">
    <property type="component" value="Chromosome 5"/>
</dbReference>
<accession>A0AAV7RCC2</accession>